<dbReference type="PRINTS" id="PR00368">
    <property type="entry name" value="FADPNR"/>
</dbReference>
<keyword evidence="3" id="KW-1185">Reference proteome</keyword>
<protein>
    <submittedName>
        <fullName evidence="2">SidA/IucD/PvdA family monooxygenase</fullName>
    </submittedName>
</protein>
<dbReference type="InterPro" id="IPR036188">
    <property type="entry name" value="FAD/NAD-bd_sf"/>
</dbReference>
<reference evidence="2 3" key="1">
    <citation type="submission" date="2019-12" db="EMBL/GenBank/DDBJ databases">
        <title>Halocatena pleomorpha gen. nov. sp. nov., an extremely halophilic archaeon of family Halobacteriaceae isolated from saltpan soil.</title>
        <authorList>
            <person name="Pal Y."/>
            <person name="Verma A."/>
            <person name="Krishnamurthi S."/>
            <person name="Kumar P."/>
        </authorList>
    </citation>
    <scope>NUCLEOTIDE SEQUENCE [LARGE SCALE GENOMIC DNA]</scope>
    <source>
        <strain evidence="2 3">JCM 16495</strain>
    </source>
</reference>
<dbReference type="PANTHER" id="PTHR43539:SF78">
    <property type="entry name" value="FLAVIN-CONTAINING MONOOXYGENASE"/>
    <property type="match status" value="1"/>
</dbReference>
<dbReference type="PRINTS" id="PR00411">
    <property type="entry name" value="PNDRDTASEI"/>
</dbReference>
<dbReference type="GO" id="GO:0050660">
    <property type="term" value="F:flavin adenine dinucleotide binding"/>
    <property type="evidence" value="ECO:0007669"/>
    <property type="project" value="TreeGrafter"/>
</dbReference>
<dbReference type="AlphaFoldDB" id="A0A6B0GRJ6"/>
<gene>
    <name evidence="2" type="ORF">GQS65_20060</name>
</gene>
<organism evidence="2 3">
    <name type="scientific">Halomarina oriensis</name>
    <dbReference type="NCBI Taxonomy" id="671145"/>
    <lineage>
        <taxon>Archaea</taxon>
        <taxon>Methanobacteriati</taxon>
        <taxon>Methanobacteriota</taxon>
        <taxon>Stenosarchaea group</taxon>
        <taxon>Halobacteria</taxon>
        <taxon>Halobacteriales</taxon>
        <taxon>Natronomonadaceae</taxon>
        <taxon>Halomarina</taxon>
    </lineage>
</organism>
<accession>A0A6B0GRJ6</accession>
<sequence length="415" mass="45854">MDAHYDAVVIGGGQAGLATSFHLTEAKSNHIVLERDRVGERWRTERWDSFTLVTPNSWNRLPGFPYDGDDPEGFLSREEVIAYLEEYAERFDLPVRLGVEVTAVRADTTGFSIETTDGTYEAANVVVATGSFQEPRTPDVTDGIPMAVHQLHSSEYTNPDALPRGPVLVVGSSQSGAQIASELHESGRDVYLSVGSAPKLPRRYRGRDVGHWLEMMGGFQTTVDDLESPAARFAPSAYVSGKDGGQEIDLLELADDGMTLLGRVVGVEDGRIHLADDVEENLRNAYLFYVELVEGIEQFLETADVDAPEPEFTLPAPNEIAVESVPELDLVAANVRSIVWATGYQADFSWIESVDRDEFDYPVHRRGVTDTPGLYFVGLHWLYTRGSGLLYGVGEDARYVVEHLIERLESTKGRP</sequence>
<keyword evidence="2" id="KW-0503">Monooxygenase</keyword>
<dbReference type="Proteomes" id="UP000451471">
    <property type="component" value="Unassembled WGS sequence"/>
</dbReference>
<proteinExistence type="predicted"/>
<keyword evidence="1" id="KW-0560">Oxidoreductase</keyword>
<dbReference type="RefSeq" id="WP_158206401.1">
    <property type="nucleotide sequence ID" value="NZ_WSZK01000039.1"/>
</dbReference>
<name>A0A6B0GRJ6_9EURY</name>
<dbReference type="Pfam" id="PF13738">
    <property type="entry name" value="Pyr_redox_3"/>
    <property type="match status" value="1"/>
</dbReference>
<dbReference type="EMBL" id="WSZK01000039">
    <property type="protein sequence ID" value="MWG36751.1"/>
    <property type="molecule type" value="Genomic_DNA"/>
</dbReference>
<evidence type="ECO:0000313" key="2">
    <source>
        <dbReference type="EMBL" id="MWG36751.1"/>
    </source>
</evidence>
<dbReference type="SUPFAM" id="SSF51905">
    <property type="entry name" value="FAD/NAD(P)-binding domain"/>
    <property type="match status" value="1"/>
</dbReference>
<dbReference type="Gene3D" id="3.50.50.60">
    <property type="entry name" value="FAD/NAD(P)-binding domain"/>
    <property type="match status" value="2"/>
</dbReference>
<evidence type="ECO:0000313" key="3">
    <source>
        <dbReference type="Proteomes" id="UP000451471"/>
    </source>
</evidence>
<comment type="caution">
    <text evidence="2">The sequence shown here is derived from an EMBL/GenBank/DDBJ whole genome shotgun (WGS) entry which is preliminary data.</text>
</comment>
<dbReference type="PANTHER" id="PTHR43539">
    <property type="entry name" value="FLAVIN-BINDING MONOOXYGENASE-LIKE PROTEIN (AFU_ORTHOLOGUE AFUA_4G09220)"/>
    <property type="match status" value="1"/>
</dbReference>
<dbReference type="OrthoDB" id="350320at2157"/>
<dbReference type="InterPro" id="IPR050982">
    <property type="entry name" value="Auxin_biosynth/cation_transpt"/>
</dbReference>
<dbReference type="GO" id="GO:0004497">
    <property type="term" value="F:monooxygenase activity"/>
    <property type="evidence" value="ECO:0007669"/>
    <property type="project" value="UniProtKB-KW"/>
</dbReference>
<evidence type="ECO:0000256" key="1">
    <source>
        <dbReference type="ARBA" id="ARBA00023002"/>
    </source>
</evidence>